<name>A0AA38GRP1_TAXCH</name>
<comment type="caution">
    <text evidence="1">The sequence shown here is derived from an EMBL/GenBank/DDBJ whole genome shotgun (WGS) entry which is preliminary data.</text>
</comment>
<accession>A0AA38GRP1</accession>
<feature type="non-terminal residue" evidence="1">
    <location>
        <position position="71"/>
    </location>
</feature>
<evidence type="ECO:0000313" key="1">
    <source>
        <dbReference type="EMBL" id="KAH9327401.1"/>
    </source>
</evidence>
<keyword evidence="2" id="KW-1185">Reference proteome</keyword>
<protein>
    <submittedName>
        <fullName evidence="1">Uncharacterized protein</fullName>
    </submittedName>
</protein>
<reference evidence="1 2" key="1">
    <citation type="journal article" date="2021" name="Nat. Plants">
        <title>The Taxus genome provides insights into paclitaxel biosynthesis.</title>
        <authorList>
            <person name="Xiong X."/>
            <person name="Gou J."/>
            <person name="Liao Q."/>
            <person name="Li Y."/>
            <person name="Zhou Q."/>
            <person name="Bi G."/>
            <person name="Li C."/>
            <person name="Du R."/>
            <person name="Wang X."/>
            <person name="Sun T."/>
            <person name="Guo L."/>
            <person name="Liang H."/>
            <person name="Lu P."/>
            <person name="Wu Y."/>
            <person name="Zhang Z."/>
            <person name="Ro D.K."/>
            <person name="Shang Y."/>
            <person name="Huang S."/>
            <person name="Yan J."/>
        </authorList>
    </citation>
    <scope>NUCLEOTIDE SEQUENCE [LARGE SCALE GENOMIC DNA]</scope>
    <source>
        <strain evidence="1">Ta-2019</strain>
    </source>
</reference>
<sequence length="71" mass="8295">PSPAYSVFLEEQFIHWQLSRIACGIPHELKDESEFMTAYSLASPEQKNLLCEFYLCNLMLEKNTGFMINLY</sequence>
<feature type="non-terminal residue" evidence="1">
    <location>
        <position position="1"/>
    </location>
</feature>
<evidence type="ECO:0000313" key="2">
    <source>
        <dbReference type="Proteomes" id="UP000824469"/>
    </source>
</evidence>
<dbReference type="Proteomes" id="UP000824469">
    <property type="component" value="Unassembled WGS sequence"/>
</dbReference>
<organism evidence="1 2">
    <name type="scientific">Taxus chinensis</name>
    <name type="common">Chinese yew</name>
    <name type="synonym">Taxus wallichiana var. chinensis</name>
    <dbReference type="NCBI Taxonomy" id="29808"/>
    <lineage>
        <taxon>Eukaryota</taxon>
        <taxon>Viridiplantae</taxon>
        <taxon>Streptophyta</taxon>
        <taxon>Embryophyta</taxon>
        <taxon>Tracheophyta</taxon>
        <taxon>Spermatophyta</taxon>
        <taxon>Pinopsida</taxon>
        <taxon>Pinidae</taxon>
        <taxon>Conifers II</taxon>
        <taxon>Cupressales</taxon>
        <taxon>Taxaceae</taxon>
        <taxon>Taxus</taxon>
    </lineage>
</organism>
<proteinExistence type="predicted"/>
<dbReference type="EMBL" id="JAHRHJ020000002">
    <property type="protein sequence ID" value="KAH9327401.1"/>
    <property type="molecule type" value="Genomic_DNA"/>
</dbReference>
<dbReference type="AlphaFoldDB" id="A0AA38GRP1"/>
<gene>
    <name evidence="1" type="ORF">KI387_007579</name>
</gene>